<proteinExistence type="predicted"/>
<dbReference type="Proteomes" id="UP001300348">
    <property type="component" value="Chromosome"/>
</dbReference>
<keyword evidence="3" id="KW-1185">Reference proteome</keyword>
<protein>
    <submittedName>
        <fullName evidence="2">DNA-packaging protein</fullName>
    </submittedName>
</protein>
<sequence>MGQQTNQVGCPSKLNDELIAKAKEYLYGGYKEYESSVIPSIAGLACYLGIARSTVYEYAKQDSDLGREFSDTLEGVMAMQELKLINSGLNGEFNPTITKLMMANHGYSEKQEVDHQSSDGSMSQKPTVIRLVGVSPDGADG</sequence>
<dbReference type="EMBL" id="CP133647">
    <property type="protein sequence ID" value="WNH00921.1"/>
    <property type="molecule type" value="Genomic_DNA"/>
</dbReference>
<accession>A0ABY9XEA4</accession>
<dbReference type="RefSeq" id="WP_189760229.1">
    <property type="nucleotide sequence ID" value="NZ_CAWPOC010000235.1"/>
</dbReference>
<feature type="compositionally biased region" description="Basic and acidic residues" evidence="1">
    <location>
        <begin position="108"/>
        <end position="117"/>
    </location>
</feature>
<dbReference type="Pfam" id="PF16677">
    <property type="entry name" value="GP3_package"/>
    <property type="match status" value="1"/>
</dbReference>
<dbReference type="GeneID" id="88856644"/>
<evidence type="ECO:0000313" key="3">
    <source>
        <dbReference type="Proteomes" id="UP001300348"/>
    </source>
</evidence>
<evidence type="ECO:0000256" key="1">
    <source>
        <dbReference type="SAM" id="MobiDB-lite"/>
    </source>
</evidence>
<dbReference type="Gene3D" id="1.10.132.80">
    <property type="match status" value="1"/>
</dbReference>
<name>A0ABY9XEA4_9GAMM</name>
<feature type="region of interest" description="Disordered" evidence="1">
    <location>
        <begin position="108"/>
        <end position="141"/>
    </location>
</feature>
<gene>
    <name evidence="2" type="ORF">QL112_013765</name>
</gene>
<organism evidence="2 3">
    <name type="scientific">Xenorhabdus griffiniae</name>
    <dbReference type="NCBI Taxonomy" id="351672"/>
    <lineage>
        <taxon>Bacteria</taxon>
        <taxon>Pseudomonadati</taxon>
        <taxon>Pseudomonadota</taxon>
        <taxon>Gammaproteobacteria</taxon>
        <taxon>Enterobacterales</taxon>
        <taxon>Morganellaceae</taxon>
        <taxon>Xenorhabdus</taxon>
    </lineage>
</organism>
<dbReference type="InterPro" id="IPR032066">
    <property type="entry name" value="GP3_package"/>
</dbReference>
<evidence type="ECO:0000313" key="2">
    <source>
        <dbReference type="EMBL" id="WNH00921.1"/>
    </source>
</evidence>
<reference evidence="2 3" key="1">
    <citation type="journal article" date="2023" name="Access Microbiol">
        <title>The genome of a steinernematid-associated Pseudomonas piscis bacterium encodes the biosynthesis of insect toxins.</title>
        <authorList>
            <person name="Awori R.M."/>
            <person name="Hendre P."/>
            <person name="Amugune N.O."/>
        </authorList>
    </citation>
    <scope>NUCLEOTIDE SEQUENCE [LARGE SCALE GENOMIC DNA]</scope>
    <source>
        <strain evidence="2 3">97</strain>
    </source>
</reference>